<comment type="caution">
    <text evidence="2">The sequence shown here is derived from an EMBL/GenBank/DDBJ whole genome shotgun (WGS) entry which is preliminary data.</text>
</comment>
<dbReference type="Pfam" id="PF14086">
    <property type="entry name" value="DUF4266"/>
    <property type="match status" value="1"/>
</dbReference>
<protein>
    <submittedName>
        <fullName evidence="2">DUF4266 domain-containing protein</fullName>
    </submittedName>
</protein>
<dbReference type="AlphaFoldDB" id="A0AA43Q8B7"/>
<name>A0AA43Q8B7_9GAMM</name>
<proteinExistence type="predicted"/>
<sequence>MALEPYPLQSTFNAHIYGSREAATGSSAAGGGGCGCY</sequence>
<reference evidence="2" key="1">
    <citation type="submission" date="2023-01" db="EMBL/GenBank/DDBJ databases">
        <title>Biogeochemical cycle of methane in antarctic sediments.</title>
        <authorList>
            <person name="Roldan D.M."/>
            <person name="Menes R.J."/>
        </authorList>
    </citation>
    <scope>NUCLEOTIDE SEQUENCE [LARGE SCALE GENOMIC DNA]</scope>
    <source>
        <strain evidence="2">K-2018 MAG008</strain>
    </source>
</reference>
<keyword evidence="3" id="KW-1185">Reference proteome</keyword>
<evidence type="ECO:0000313" key="3">
    <source>
        <dbReference type="Proteomes" id="UP001160519"/>
    </source>
</evidence>
<evidence type="ECO:0000259" key="1">
    <source>
        <dbReference type="Pfam" id="PF14086"/>
    </source>
</evidence>
<dbReference type="EMBL" id="JAQSDF010000022">
    <property type="protein sequence ID" value="MDI1231163.1"/>
    <property type="molecule type" value="Genomic_DNA"/>
</dbReference>
<gene>
    <name evidence="2" type="ORF">PSU93_08450</name>
</gene>
<dbReference type="Proteomes" id="UP001160519">
    <property type="component" value="Unassembled WGS sequence"/>
</dbReference>
<accession>A0AA43Q8B7</accession>
<feature type="domain" description="DUF4266" evidence="1">
    <location>
        <begin position="1"/>
        <end position="36"/>
    </location>
</feature>
<evidence type="ECO:0000313" key="2">
    <source>
        <dbReference type="EMBL" id="MDI1231163.1"/>
    </source>
</evidence>
<dbReference type="InterPro" id="IPR025362">
    <property type="entry name" value="DUF4266"/>
</dbReference>
<organism evidence="2 3">
    <name type="scientific">Candidatus Methylobacter titanis</name>
    <dbReference type="NCBI Taxonomy" id="3053457"/>
    <lineage>
        <taxon>Bacteria</taxon>
        <taxon>Pseudomonadati</taxon>
        <taxon>Pseudomonadota</taxon>
        <taxon>Gammaproteobacteria</taxon>
        <taxon>Methylococcales</taxon>
        <taxon>Methylococcaceae</taxon>
        <taxon>Methylobacter</taxon>
    </lineage>
</organism>